<keyword evidence="7 11" id="KW-0479">Metal-binding</keyword>
<evidence type="ECO:0000259" key="12">
    <source>
        <dbReference type="SMART" id="SM00852"/>
    </source>
</evidence>
<dbReference type="UniPathway" id="UPA00344"/>
<dbReference type="Gene3D" id="2.40.340.10">
    <property type="entry name" value="MoeA, C-terminal, domain IV"/>
    <property type="match status" value="1"/>
</dbReference>
<dbReference type="FunFam" id="3.40.980.10:FF:000004">
    <property type="entry name" value="Molybdopterin molybdenumtransferase"/>
    <property type="match status" value="1"/>
</dbReference>
<dbReference type="InterPro" id="IPR005111">
    <property type="entry name" value="MoeA_C_domain_IV"/>
</dbReference>
<evidence type="ECO:0000256" key="6">
    <source>
        <dbReference type="ARBA" id="ARBA00022679"/>
    </source>
</evidence>
<reference evidence="13" key="1">
    <citation type="submission" date="2016-04" db="EMBL/GenBank/DDBJ databases">
        <authorList>
            <person name="Evans L.H."/>
            <person name="Alamgir A."/>
            <person name="Owens N."/>
            <person name="Weber N.D."/>
            <person name="Virtaneva K."/>
            <person name="Barbian K."/>
            <person name="Babar A."/>
            <person name="Rosenke K."/>
        </authorList>
    </citation>
    <scope>NUCLEOTIDE SEQUENCE</scope>
    <source>
        <strain evidence="13">86</strain>
    </source>
</reference>
<evidence type="ECO:0000256" key="3">
    <source>
        <dbReference type="ARBA" id="ARBA00005046"/>
    </source>
</evidence>
<dbReference type="PROSITE" id="PS01079">
    <property type="entry name" value="MOCF_BIOSYNTHESIS_2"/>
    <property type="match status" value="1"/>
</dbReference>
<dbReference type="SMART" id="SM00852">
    <property type="entry name" value="MoCF_biosynth"/>
    <property type="match status" value="1"/>
</dbReference>
<dbReference type="Gene3D" id="3.40.980.10">
    <property type="entry name" value="MoaB/Mog-like domain"/>
    <property type="match status" value="1"/>
</dbReference>
<feature type="domain" description="MoaB/Mog" evidence="12">
    <location>
        <begin position="187"/>
        <end position="324"/>
    </location>
</feature>
<dbReference type="PANTHER" id="PTHR10192">
    <property type="entry name" value="MOLYBDOPTERIN BIOSYNTHESIS PROTEIN"/>
    <property type="match status" value="1"/>
</dbReference>
<sequence length="413" mass="42809">MSVTLVPPAATATIPLGDLLPRIDAAFACVAGREWVPLSAALGRVVAEDVRAAAPVPSFPASAVDGWAVRADDLGGGGRALPVGGRIAAGHPLGGDVRPGHAYRIFTGAPVPPGLDAVAMQEDCRRDGDLVAIPSLRRGENLRPAGETLAEGALALRAGVRVRPQEIGVAAMLGLERLPVRTRLRVALFSTGDELREVGTALGAGCIHDANRHLLRGLLQGFGCTVTDFGIVADHALAVRDAIAEAAQGQDLVLTSGGASVGDEDHVKSALAELGRIDQWRVAIRPGKPLILGRVGETPFVGLPGNPVSAMVCFLLIARPILARLGGLDLPTPRRYPLPAGFGLRKTEPRREFRRAVVAARDGRAVVELVPGESSGMLTSMTAAEGLVELPEGPLAVAPGDPVDFLPLSGLMP</sequence>
<dbReference type="Gene3D" id="2.170.190.11">
    <property type="entry name" value="Molybdopterin biosynthesis moea protein, domain 3"/>
    <property type="match status" value="1"/>
</dbReference>
<organism evidence="13">
    <name type="scientific">uncultured Alphaproteobacteria bacterium</name>
    <dbReference type="NCBI Taxonomy" id="91750"/>
    <lineage>
        <taxon>Bacteria</taxon>
        <taxon>Pseudomonadati</taxon>
        <taxon>Pseudomonadota</taxon>
        <taxon>Alphaproteobacteria</taxon>
        <taxon>environmental samples</taxon>
    </lineage>
</organism>
<keyword evidence="5 11" id="KW-0500">Molybdenum</keyword>
<protein>
    <recommendedName>
        <fullName evidence="11">Molybdopterin molybdenumtransferase</fullName>
        <ecNumber evidence="11">2.10.1.1</ecNumber>
    </recommendedName>
</protein>
<evidence type="ECO:0000256" key="2">
    <source>
        <dbReference type="ARBA" id="ARBA00002901"/>
    </source>
</evidence>
<evidence type="ECO:0000256" key="4">
    <source>
        <dbReference type="ARBA" id="ARBA00010763"/>
    </source>
</evidence>
<comment type="similarity">
    <text evidence="4 11">Belongs to the MoeA family.</text>
</comment>
<dbReference type="NCBIfam" id="NF045515">
    <property type="entry name" value="Glp_gephyrin"/>
    <property type="match status" value="1"/>
</dbReference>
<evidence type="ECO:0000256" key="1">
    <source>
        <dbReference type="ARBA" id="ARBA00001946"/>
    </source>
</evidence>
<dbReference type="GO" id="GO:0061599">
    <property type="term" value="F:molybdopterin molybdotransferase activity"/>
    <property type="evidence" value="ECO:0007669"/>
    <property type="project" value="UniProtKB-UniRule"/>
</dbReference>
<dbReference type="InterPro" id="IPR008284">
    <property type="entry name" value="MoCF_biosynth_CS"/>
</dbReference>
<comment type="catalytic activity">
    <reaction evidence="10">
        <text>adenylyl-molybdopterin + molybdate = Mo-molybdopterin + AMP + H(+)</text>
        <dbReference type="Rhea" id="RHEA:35047"/>
        <dbReference type="ChEBI" id="CHEBI:15378"/>
        <dbReference type="ChEBI" id="CHEBI:36264"/>
        <dbReference type="ChEBI" id="CHEBI:62727"/>
        <dbReference type="ChEBI" id="CHEBI:71302"/>
        <dbReference type="ChEBI" id="CHEBI:456215"/>
        <dbReference type="EC" id="2.10.1.1"/>
    </reaction>
</comment>
<dbReference type="GO" id="GO:0005829">
    <property type="term" value="C:cytosol"/>
    <property type="evidence" value="ECO:0007669"/>
    <property type="project" value="TreeGrafter"/>
</dbReference>
<dbReference type="InterPro" id="IPR001453">
    <property type="entry name" value="MoaB/Mog_dom"/>
</dbReference>
<dbReference type="SUPFAM" id="SSF63882">
    <property type="entry name" value="MoeA N-terminal region -like"/>
    <property type="match status" value="1"/>
</dbReference>
<name>A0A212K2W8_9PROT</name>
<comment type="pathway">
    <text evidence="3 11">Cofactor biosynthesis; molybdopterin biosynthesis.</text>
</comment>
<dbReference type="GO" id="GO:0046872">
    <property type="term" value="F:metal ion binding"/>
    <property type="evidence" value="ECO:0007669"/>
    <property type="project" value="UniProtKB-UniRule"/>
</dbReference>
<keyword evidence="9 11" id="KW-0501">Molybdenum cofactor biosynthesis</keyword>
<dbReference type="CDD" id="cd00887">
    <property type="entry name" value="MoeA"/>
    <property type="match status" value="1"/>
</dbReference>
<dbReference type="GO" id="GO:0006777">
    <property type="term" value="P:Mo-molybdopterin cofactor biosynthetic process"/>
    <property type="evidence" value="ECO:0007669"/>
    <property type="project" value="UniProtKB-UniRule"/>
</dbReference>
<evidence type="ECO:0000313" key="13">
    <source>
        <dbReference type="EMBL" id="SBW06039.1"/>
    </source>
</evidence>
<evidence type="ECO:0000256" key="5">
    <source>
        <dbReference type="ARBA" id="ARBA00022505"/>
    </source>
</evidence>
<comment type="function">
    <text evidence="2 11">Catalyzes the insertion of molybdate into adenylated molybdopterin with the concomitant release of AMP.</text>
</comment>
<gene>
    <name evidence="13" type="primary">moeA</name>
    <name evidence="13" type="ORF">KL86APRO_12057</name>
</gene>
<evidence type="ECO:0000256" key="10">
    <source>
        <dbReference type="ARBA" id="ARBA00047317"/>
    </source>
</evidence>
<dbReference type="InterPro" id="IPR038987">
    <property type="entry name" value="MoeA-like"/>
</dbReference>
<dbReference type="SUPFAM" id="SSF53218">
    <property type="entry name" value="Molybdenum cofactor biosynthesis proteins"/>
    <property type="match status" value="1"/>
</dbReference>
<dbReference type="PANTHER" id="PTHR10192:SF5">
    <property type="entry name" value="GEPHYRIN"/>
    <property type="match status" value="1"/>
</dbReference>
<comment type="cofactor">
    <cofactor evidence="1 11">
        <name>Mg(2+)</name>
        <dbReference type="ChEBI" id="CHEBI:18420"/>
    </cofactor>
</comment>
<dbReference type="EC" id="2.10.1.1" evidence="11"/>
<dbReference type="InterPro" id="IPR036688">
    <property type="entry name" value="MoeA_C_domain_IV_sf"/>
</dbReference>
<dbReference type="AlphaFoldDB" id="A0A212K2W8"/>
<keyword evidence="6 11" id="KW-0808">Transferase</keyword>
<dbReference type="InterPro" id="IPR036135">
    <property type="entry name" value="MoeA_linker/N_sf"/>
</dbReference>
<evidence type="ECO:0000256" key="8">
    <source>
        <dbReference type="ARBA" id="ARBA00022842"/>
    </source>
</evidence>
<evidence type="ECO:0000256" key="7">
    <source>
        <dbReference type="ARBA" id="ARBA00022723"/>
    </source>
</evidence>
<dbReference type="InterPro" id="IPR036425">
    <property type="entry name" value="MoaB/Mog-like_dom_sf"/>
</dbReference>
<accession>A0A212K2W8</accession>
<dbReference type="Gene3D" id="3.90.105.10">
    <property type="entry name" value="Molybdopterin biosynthesis moea protein, domain 2"/>
    <property type="match status" value="1"/>
</dbReference>
<keyword evidence="8 11" id="KW-0460">Magnesium</keyword>
<proteinExistence type="inferred from homology"/>
<dbReference type="NCBIfam" id="TIGR00177">
    <property type="entry name" value="molyb_syn"/>
    <property type="match status" value="1"/>
</dbReference>
<dbReference type="SUPFAM" id="SSF63867">
    <property type="entry name" value="MoeA C-terminal domain-like"/>
    <property type="match status" value="1"/>
</dbReference>
<dbReference type="EMBL" id="FLUO01000001">
    <property type="protein sequence ID" value="SBW06039.1"/>
    <property type="molecule type" value="Genomic_DNA"/>
</dbReference>
<dbReference type="Pfam" id="PF03453">
    <property type="entry name" value="MoeA_N"/>
    <property type="match status" value="1"/>
</dbReference>
<dbReference type="Pfam" id="PF03454">
    <property type="entry name" value="MoeA_C"/>
    <property type="match status" value="1"/>
</dbReference>
<evidence type="ECO:0000256" key="11">
    <source>
        <dbReference type="RuleBase" id="RU365090"/>
    </source>
</evidence>
<dbReference type="Pfam" id="PF00994">
    <property type="entry name" value="MoCF_biosynth"/>
    <property type="match status" value="1"/>
</dbReference>
<evidence type="ECO:0000256" key="9">
    <source>
        <dbReference type="ARBA" id="ARBA00023150"/>
    </source>
</evidence>
<dbReference type="InterPro" id="IPR005110">
    <property type="entry name" value="MoeA_linker/N"/>
</dbReference>